<evidence type="ECO:0000256" key="8">
    <source>
        <dbReference type="ARBA" id="ARBA00022825"/>
    </source>
</evidence>
<dbReference type="Gene3D" id="2.30.42.10">
    <property type="match status" value="2"/>
</dbReference>
<reference evidence="10" key="1">
    <citation type="submission" date="2018-05" db="EMBL/GenBank/DDBJ databases">
        <authorList>
            <person name="Lanie J.A."/>
            <person name="Ng W.-L."/>
            <person name="Kazmierczak K.M."/>
            <person name="Andrzejewski T.M."/>
            <person name="Davidsen T.M."/>
            <person name="Wayne K.J."/>
            <person name="Tettelin H."/>
            <person name="Glass J.I."/>
            <person name="Rusch D."/>
            <person name="Podicherti R."/>
            <person name="Tsui H.-C.T."/>
            <person name="Winkler M.E."/>
        </authorList>
    </citation>
    <scope>NUCLEOTIDE SEQUENCE</scope>
</reference>
<dbReference type="Pfam" id="PF13180">
    <property type="entry name" value="PDZ_2"/>
    <property type="match status" value="1"/>
</dbReference>
<dbReference type="InterPro" id="IPR036034">
    <property type="entry name" value="PDZ_sf"/>
</dbReference>
<accession>A0A381NNT0</accession>
<dbReference type="Pfam" id="PF17820">
    <property type="entry name" value="PDZ_6"/>
    <property type="match status" value="1"/>
</dbReference>
<dbReference type="InterPro" id="IPR011782">
    <property type="entry name" value="Pept_S1C_Do"/>
</dbReference>
<organism evidence="10">
    <name type="scientific">marine metagenome</name>
    <dbReference type="NCBI Taxonomy" id="408172"/>
    <lineage>
        <taxon>unclassified sequences</taxon>
        <taxon>metagenomes</taxon>
        <taxon>ecological metagenomes</taxon>
    </lineage>
</organism>
<dbReference type="SMART" id="SM00228">
    <property type="entry name" value="PDZ"/>
    <property type="match status" value="2"/>
</dbReference>
<dbReference type="InterPro" id="IPR009003">
    <property type="entry name" value="Peptidase_S1_PA"/>
</dbReference>
<keyword evidence="8" id="KW-0720">Serine protease</keyword>
<evidence type="ECO:0000256" key="2">
    <source>
        <dbReference type="ARBA" id="ARBA00010541"/>
    </source>
</evidence>
<dbReference type="NCBIfam" id="TIGR02037">
    <property type="entry name" value="degP_htrA_DO"/>
    <property type="match status" value="1"/>
</dbReference>
<keyword evidence="5" id="KW-0677">Repeat</keyword>
<dbReference type="InterPro" id="IPR001478">
    <property type="entry name" value="PDZ"/>
</dbReference>
<dbReference type="PANTHER" id="PTHR22939:SF129">
    <property type="entry name" value="SERINE PROTEASE HTRA2, MITOCHONDRIAL"/>
    <property type="match status" value="1"/>
</dbReference>
<gene>
    <name evidence="10" type="ORF">METZ01_LOCUS9110</name>
</gene>
<dbReference type="Gene3D" id="2.40.10.120">
    <property type="match status" value="1"/>
</dbReference>
<dbReference type="PANTHER" id="PTHR22939">
    <property type="entry name" value="SERINE PROTEASE FAMILY S1C HTRA-RELATED"/>
    <property type="match status" value="1"/>
</dbReference>
<feature type="domain" description="PDZ" evidence="9">
    <location>
        <begin position="349"/>
        <end position="452"/>
    </location>
</feature>
<proteinExistence type="inferred from homology"/>
<dbReference type="Pfam" id="PF13365">
    <property type="entry name" value="Trypsin_2"/>
    <property type="match status" value="1"/>
</dbReference>
<keyword evidence="3" id="KW-0645">Protease</keyword>
<evidence type="ECO:0000256" key="4">
    <source>
        <dbReference type="ARBA" id="ARBA00022729"/>
    </source>
</evidence>
<comment type="similarity">
    <text evidence="2">Belongs to the peptidase S1C family.</text>
</comment>
<dbReference type="SUPFAM" id="SSF50156">
    <property type="entry name" value="PDZ domain-like"/>
    <property type="match status" value="2"/>
</dbReference>
<keyword evidence="6" id="KW-0574">Periplasm</keyword>
<comment type="subcellular location">
    <subcellularLocation>
        <location evidence="1">Periplasm</location>
    </subcellularLocation>
</comment>
<evidence type="ECO:0000256" key="3">
    <source>
        <dbReference type="ARBA" id="ARBA00022670"/>
    </source>
</evidence>
<keyword evidence="4" id="KW-0732">Signal</keyword>
<evidence type="ECO:0000259" key="9">
    <source>
        <dbReference type="PROSITE" id="PS50106"/>
    </source>
</evidence>
<dbReference type="GO" id="GO:0006508">
    <property type="term" value="P:proteolysis"/>
    <property type="evidence" value="ECO:0007669"/>
    <property type="project" value="UniProtKB-KW"/>
</dbReference>
<dbReference type="PROSITE" id="PS50106">
    <property type="entry name" value="PDZ"/>
    <property type="match status" value="2"/>
</dbReference>
<evidence type="ECO:0000256" key="6">
    <source>
        <dbReference type="ARBA" id="ARBA00022764"/>
    </source>
</evidence>
<dbReference type="AlphaFoldDB" id="A0A381NNT0"/>
<evidence type="ECO:0000256" key="1">
    <source>
        <dbReference type="ARBA" id="ARBA00004418"/>
    </source>
</evidence>
<sequence>MMKKLLLIVIMVGNVFAQNTVLKQFSDQFADIAEKANPAVVTIFTEKNIDLSQFHRNSPQDNDLFRFFFQQPQREFKSTALGSGVIVDARKGYIITNNHVVEDMDEITVRLLDKTEYDASIIGRDPKSDLAVLQIDARGLTDLEFGDSDALRVGEWVIAVGSPFSANLSHTVTAGIVSAKGRGNIIQGDIYEDFIQTDAAINPGNSGGALLNASGDLVGINTAIYTNSFDRSNKGVGFAIPANMVKRVMSDLLDHGKVLRSWIGVSIQPIDETSARALGLKTRSGALVADVVVDGPAKKAGVETGDVIVQFEDVKVNNVDHLRNTVSASKPNQNYELVIIRDGRKKTLKVRLEEMPEDDVLYASSRPTQTNELGLEISALTRRLMREYDINSREEGVIVTEVAEGSIADEAGIRVGDLITRVGTKKCNSPKEFTALIKETRKRDMVMLHLKREGVARYMTLELED</sequence>
<dbReference type="GO" id="GO:0004252">
    <property type="term" value="F:serine-type endopeptidase activity"/>
    <property type="evidence" value="ECO:0007669"/>
    <property type="project" value="InterPro"/>
</dbReference>
<keyword evidence="7" id="KW-0378">Hydrolase</keyword>
<evidence type="ECO:0000256" key="7">
    <source>
        <dbReference type="ARBA" id="ARBA00022801"/>
    </source>
</evidence>
<protein>
    <recommendedName>
        <fullName evidence="9">PDZ domain-containing protein</fullName>
    </recommendedName>
</protein>
<evidence type="ECO:0000313" key="10">
    <source>
        <dbReference type="EMBL" id="SUZ56256.1"/>
    </source>
</evidence>
<dbReference type="CDD" id="cd10839">
    <property type="entry name" value="cpPDZ1_DegP-like"/>
    <property type="match status" value="1"/>
</dbReference>
<dbReference type="PRINTS" id="PR00834">
    <property type="entry name" value="PROTEASES2C"/>
</dbReference>
<dbReference type="InterPro" id="IPR001940">
    <property type="entry name" value="Peptidase_S1C"/>
</dbReference>
<name>A0A381NNT0_9ZZZZ</name>
<evidence type="ECO:0000256" key="5">
    <source>
        <dbReference type="ARBA" id="ARBA00022737"/>
    </source>
</evidence>
<dbReference type="InterPro" id="IPR041489">
    <property type="entry name" value="PDZ_6"/>
</dbReference>
<dbReference type="SUPFAM" id="SSF50494">
    <property type="entry name" value="Trypsin-like serine proteases"/>
    <property type="match status" value="1"/>
</dbReference>
<feature type="domain" description="PDZ" evidence="9">
    <location>
        <begin position="264"/>
        <end position="343"/>
    </location>
</feature>
<dbReference type="EMBL" id="UINC01000489">
    <property type="protein sequence ID" value="SUZ56256.1"/>
    <property type="molecule type" value="Genomic_DNA"/>
</dbReference>